<evidence type="ECO:0000256" key="1">
    <source>
        <dbReference type="SAM" id="MobiDB-lite"/>
    </source>
</evidence>
<feature type="compositionally biased region" description="Polar residues" evidence="1">
    <location>
        <begin position="14"/>
        <end position="24"/>
    </location>
</feature>
<comment type="caution">
    <text evidence="2">The sequence shown here is derived from an EMBL/GenBank/DDBJ whole genome shotgun (WGS) entry which is preliminary data.</text>
</comment>
<gene>
    <name evidence="2" type="ORF">Hamer_G031696</name>
</gene>
<keyword evidence="3" id="KW-1185">Reference proteome</keyword>
<dbReference type="Proteomes" id="UP000747542">
    <property type="component" value="Unassembled WGS sequence"/>
</dbReference>
<evidence type="ECO:0000313" key="3">
    <source>
        <dbReference type="Proteomes" id="UP000747542"/>
    </source>
</evidence>
<reference evidence="2" key="1">
    <citation type="journal article" date="2021" name="Sci. Adv.">
        <title>The American lobster genome reveals insights on longevity, neural, and immune adaptations.</title>
        <authorList>
            <person name="Polinski J.M."/>
            <person name="Zimin A.V."/>
            <person name="Clark K.F."/>
            <person name="Kohn A.B."/>
            <person name="Sadowski N."/>
            <person name="Timp W."/>
            <person name="Ptitsyn A."/>
            <person name="Khanna P."/>
            <person name="Romanova D.Y."/>
            <person name="Williams P."/>
            <person name="Greenwood S.J."/>
            <person name="Moroz L.L."/>
            <person name="Walt D.R."/>
            <person name="Bodnar A.G."/>
        </authorList>
    </citation>
    <scope>NUCLEOTIDE SEQUENCE</scope>
    <source>
        <strain evidence="2">GMGI-L3</strain>
    </source>
</reference>
<protein>
    <submittedName>
        <fullName evidence="2">Uncharacterized protein</fullName>
    </submittedName>
</protein>
<organism evidence="2 3">
    <name type="scientific">Homarus americanus</name>
    <name type="common">American lobster</name>
    <dbReference type="NCBI Taxonomy" id="6706"/>
    <lineage>
        <taxon>Eukaryota</taxon>
        <taxon>Metazoa</taxon>
        <taxon>Ecdysozoa</taxon>
        <taxon>Arthropoda</taxon>
        <taxon>Crustacea</taxon>
        <taxon>Multicrustacea</taxon>
        <taxon>Malacostraca</taxon>
        <taxon>Eumalacostraca</taxon>
        <taxon>Eucarida</taxon>
        <taxon>Decapoda</taxon>
        <taxon>Pleocyemata</taxon>
        <taxon>Astacidea</taxon>
        <taxon>Nephropoidea</taxon>
        <taxon>Nephropidae</taxon>
        <taxon>Homarus</taxon>
    </lineage>
</organism>
<feature type="non-terminal residue" evidence="2">
    <location>
        <position position="1"/>
    </location>
</feature>
<name>A0A8J5KBB4_HOMAM</name>
<accession>A0A8J5KBB4</accession>
<dbReference type="AlphaFoldDB" id="A0A8J5KBB4"/>
<feature type="compositionally biased region" description="Polar residues" evidence="1">
    <location>
        <begin position="48"/>
        <end position="66"/>
    </location>
</feature>
<sequence>SPSLTPTPHRESFPHSNTSVSPFLTPTPHRESFPHSYTSHESFPRPYTSVSPSLTSTPHSKTFSHSYTSQRVLPTLQHIATNVKPLRVDQASSSDLYPIGENCRFYK</sequence>
<proteinExistence type="predicted"/>
<evidence type="ECO:0000313" key="2">
    <source>
        <dbReference type="EMBL" id="KAG7171237.1"/>
    </source>
</evidence>
<feature type="region of interest" description="Disordered" evidence="1">
    <location>
        <begin position="1"/>
        <end position="66"/>
    </location>
</feature>
<feature type="non-terminal residue" evidence="2">
    <location>
        <position position="107"/>
    </location>
</feature>
<dbReference type="EMBL" id="JAHLQT010012575">
    <property type="protein sequence ID" value="KAG7171237.1"/>
    <property type="molecule type" value="Genomic_DNA"/>
</dbReference>